<comment type="caution">
    <text evidence="2">The sequence shown here is derived from an EMBL/GenBank/DDBJ whole genome shotgun (WGS) entry which is preliminary data.</text>
</comment>
<evidence type="ECO:0000313" key="3">
    <source>
        <dbReference type="Proteomes" id="UP000324222"/>
    </source>
</evidence>
<dbReference type="AlphaFoldDB" id="A0A5B7DRH2"/>
<dbReference type="Proteomes" id="UP000324222">
    <property type="component" value="Unassembled WGS sequence"/>
</dbReference>
<dbReference type="EMBL" id="VSRR010001300">
    <property type="protein sequence ID" value="MPC24201.1"/>
    <property type="molecule type" value="Genomic_DNA"/>
</dbReference>
<reference evidence="2 3" key="1">
    <citation type="submission" date="2019-05" db="EMBL/GenBank/DDBJ databases">
        <title>Another draft genome of Portunus trituberculatus and its Hox gene families provides insights of decapod evolution.</title>
        <authorList>
            <person name="Jeong J.-H."/>
            <person name="Song I."/>
            <person name="Kim S."/>
            <person name="Choi T."/>
            <person name="Kim D."/>
            <person name="Ryu S."/>
            <person name="Kim W."/>
        </authorList>
    </citation>
    <scope>NUCLEOTIDE SEQUENCE [LARGE SCALE GENOMIC DNA]</scope>
    <source>
        <tissue evidence="2">Muscle</tissue>
    </source>
</reference>
<feature type="region of interest" description="Disordered" evidence="1">
    <location>
        <begin position="1"/>
        <end position="84"/>
    </location>
</feature>
<evidence type="ECO:0000256" key="1">
    <source>
        <dbReference type="SAM" id="MobiDB-lite"/>
    </source>
</evidence>
<name>A0A5B7DRH2_PORTR</name>
<keyword evidence="3" id="KW-1185">Reference proteome</keyword>
<sequence length="115" mass="12366">MEPGQGPGRAPVRQRRPVPASPPTPPTPQQPRATASEKHTELHTHLQQTTQNNITPPPPPPPLLTFMECSHFGGSGKSGSLLPRTAPPRLCRLLTGPGRHTPRPATGRLQALLIH</sequence>
<accession>A0A5B7DRH2</accession>
<feature type="compositionally biased region" description="Basic and acidic residues" evidence="1">
    <location>
        <begin position="35"/>
        <end position="44"/>
    </location>
</feature>
<protein>
    <submittedName>
        <fullName evidence="2">Uncharacterized protein</fullName>
    </submittedName>
</protein>
<gene>
    <name evidence="2" type="ORF">E2C01_017277</name>
</gene>
<evidence type="ECO:0000313" key="2">
    <source>
        <dbReference type="EMBL" id="MPC24201.1"/>
    </source>
</evidence>
<feature type="compositionally biased region" description="Pro residues" evidence="1">
    <location>
        <begin position="19"/>
        <end position="29"/>
    </location>
</feature>
<feature type="compositionally biased region" description="Low complexity" evidence="1">
    <location>
        <begin position="1"/>
        <end position="11"/>
    </location>
</feature>
<organism evidence="2 3">
    <name type="scientific">Portunus trituberculatus</name>
    <name type="common">Swimming crab</name>
    <name type="synonym">Neptunus trituberculatus</name>
    <dbReference type="NCBI Taxonomy" id="210409"/>
    <lineage>
        <taxon>Eukaryota</taxon>
        <taxon>Metazoa</taxon>
        <taxon>Ecdysozoa</taxon>
        <taxon>Arthropoda</taxon>
        <taxon>Crustacea</taxon>
        <taxon>Multicrustacea</taxon>
        <taxon>Malacostraca</taxon>
        <taxon>Eumalacostraca</taxon>
        <taxon>Eucarida</taxon>
        <taxon>Decapoda</taxon>
        <taxon>Pleocyemata</taxon>
        <taxon>Brachyura</taxon>
        <taxon>Eubrachyura</taxon>
        <taxon>Portunoidea</taxon>
        <taxon>Portunidae</taxon>
        <taxon>Portuninae</taxon>
        <taxon>Portunus</taxon>
    </lineage>
</organism>
<proteinExistence type="predicted"/>